<gene>
    <name evidence="2" type="ORF">RFI_06903</name>
</gene>
<organism evidence="2 3">
    <name type="scientific">Reticulomyxa filosa</name>
    <dbReference type="NCBI Taxonomy" id="46433"/>
    <lineage>
        <taxon>Eukaryota</taxon>
        <taxon>Sar</taxon>
        <taxon>Rhizaria</taxon>
        <taxon>Retaria</taxon>
        <taxon>Foraminifera</taxon>
        <taxon>Monothalamids</taxon>
        <taxon>Reticulomyxidae</taxon>
        <taxon>Reticulomyxa</taxon>
    </lineage>
</organism>
<proteinExistence type="predicted"/>
<keyword evidence="3" id="KW-1185">Reference proteome</keyword>
<evidence type="ECO:0000256" key="1">
    <source>
        <dbReference type="SAM" id="MobiDB-lite"/>
    </source>
</evidence>
<feature type="region of interest" description="Disordered" evidence="1">
    <location>
        <begin position="1"/>
        <end position="43"/>
    </location>
</feature>
<feature type="compositionally biased region" description="Polar residues" evidence="1">
    <location>
        <begin position="32"/>
        <end position="43"/>
    </location>
</feature>
<reference evidence="2 3" key="1">
    <citation type="journal article" date="2013" name="Curr. Biol.">
        <title>The Genome of the Foraminiferan Reticulomyxa filosa.</title>
        <authorList>
            <person name="Glockner G."/>
            <person name="Hulsmann N."/>
            <person name="Schleicher M."/>
            <person name="Noegel A.A."/>
            <person name="Eichinger L."/>
            <person name="Gallinger C."/>
            <person name="Pawlowski J."/>
            <person name="Sierra R."/>
            <person name="Euteneuer U."/>
            <person name="Pillet L."/>
            <person name="Moustafa A."/>
            <person name="Platzer M."/>
            <person name="Groth M."/>
            <person name="Szafranski K."/>
            <person name="Schliwa M."/>
        </authorList>
    </citation>
    <scope>NUCLEOTIDE SEQUENCE [LARGE SCALE GENOMIC DNA]</scope>
</reference>
<evidence type="ECO:0000313" key="3">
    <source>
        <dbReference type="Proteomes" id="UP000023152"/>
    </source>
</evidence>
<evidence type="ECO:0000313" key="2">
    <source>
        <dbReference type="EMBL" id="ETO30219.1"/>
    </source>
</evidence>
<sequence length="321" mass="36721">MKGLNETSEDEKSGIFGSQSQSPSQGQNQASAKQQMQDENTELSNTIDSSLLSCGSNERHFNHQVSWPCDNVSPWEGVNYGETPLNFGIGQAFAMNECSALIKMQQELEHLAQMTHEAEQEGMKQKFADNLIKHLNTSMLDGWRSNDLDLILTIAKAWFVLAGVCYNKRMKTETDYQQGLEYVNRSLFFFKRCNQLVNSEIQRRSSMSMKTNAFDKDCSSEVLSDYSHDSKDNEEEDEEGVDKPLSFADDWGVYWDALCEVYCLGGFFMSDERNFTSAIKYFQLANELAQKAYIYVQQTQTAKSGKVFFFGLKFKKKNFFF</sequence>
<protein>
    <submittedName>
        <fullName evidence="2">Uncharacterized protein</fullName>
    </submittedName>
</protein>
<dbReference type="EMBL" id="ASPP01005613">
    <property type="protein sequence ID" value="ETO30219.1"/>
    <property type="molecule type" value="Genomic_DNA"/>
</dbReference>
<dbReference type="Proteomes" id="UP000023152">
    <property type="component" value="Unassembled WGS sequence"/>
</dbReference>
<feature type="compositionally biased region" description="Low complexity" evidence="1">
    <location>
        <begin position="14"/>
        <end position="31"/>
    </location>
</feature>
<dbReference type="AlphaFoldDB" id="X6NWL3"/>
<comment type="caution">
    <text evidence="2">The sequence shown here is derived from an EMBL/GenBank/DDBJ whole genome shotgun (WGS) entry which is preliminary data.</text>
</comment>
<accession>X6NWL3</accession>
<name>X6NWL3_RETFI</name>